<reference evidence="1" key="2">
    <citation type="journal article" date="2020" name="Nat. Commun.">
        <title>Large-scale genome sequencing of mycorrhizal fungi provides insights into the early evolution of symbiotic traits.</title>
        <authorList>
            <person name="Miyauchi S."/>
            <person name="Kiss E."/>
            <person name="Kuo A."/>
            <person name="Drula E."/>
            <person name="Kohler A."/>
            <person name="Sanchez-Garcia M."/>
            <person name="Morin E."/>
            <person name="Andreopoulos B."/>
            <person name="Barry K.W."/>
            <person name="Bonito G."/>
            <person name="Buee M."/>
            <person name="Carver A."/>
            <person name="Chen C."/>
            <person name="Cichocki N."/>
            <person name="Clum A."/>
            <person name="Culley D."/>
            <person name="Crous P.W."/>
            <person name="Fauchery L."/>
            <person name="Girlanda M."/>
            <person name="Hayes R.D."/>
            <person name="Keri Z."/>
            <person name="LaButti K."/>
            <person name="Lipzen A."/>
            <person name="Lombard V."/>
            <person name="Magnuson J."/>
            <person name="Maillard F."/>
            <person name="Murat C."/>
            <person name="Nolan M."/>
            <person name="Ohm R.A."/>
            <person name="Pangilinan J."/>
            <person name="Pereira M.F."/>
            <person name="Perotto S."/>
            <person name="Peter M."/>
            <person name="Pfister S."/>
            <person name="Riley R."/>
            <person name="Sitrit Y."/>
            <person name="Stielow J.B."/>
            <person name="Szollosi G."/>
            <person name="Zifcakova L."/>
            <person name="Stursova M."/>
            <person name="Spatafora J.W."/>
            <person name="Tedersoo L."/>
            <person name="Vaario L.M."/>
            <person name="Yamada A."/>
            <person name="Yan M."/>
            <person name="Wang P."/>
            <person name="Xu J."/>
            <person name="Bruns T."/>
            <person name="Baldrian P."/>
            <person name="Vilgalys R."/>
            <person name="Dunand C."/>
            <person name="Henrissat B."/>
            <person name="Grigoriev I.V."/>
            <person name="Hibbett D."/>
            <person name="Nagy L.G."/>
            <person name="Martin F.M."/>
        </authorList>
    </citation>
    <scope>NUCLEOTIDE SEQUENCE</scope>
    <source>
        <strain evidence="1">P2</strain>
    </source>
</reference>
<proteinExistence type="predicted"/>
<reference evidence="1" key="1">
    <citation type="submission" date="2019-10" db="EMBL/GenBank/DDBJ databases">
        <authorList>
            <consortium name="DOE Joint Genome Institute"/>
            <person name="Kuo A."/>
            <person name="Miyauchi S."/>
            <person name="Kiss E."/>
            <person name="Drula E."/>
            <person name="Kohler A."/>
            <person name="Sanchez-Garcia M."/>
            <person name="Andreopoulos B."/>
            <person name="Barry K.W."/>
            <person name="Bonito G."/>
            <person name="Buee M."/>
            <person name="Carver A."/>
            <person name="Chen C."/>
            <person name="Cichocki N."/>
            <person name="Clum A."/>
            <person name="Culley D."/>
            <person name="Crous P.W."/>
            <person name="Fauchery L."/>
            <person name="Girlanda M."/>
            <person name="Hayes R."/>
            <person name="Keri Z."/>
            <person name="Labutti K."/>
            <person name="Lipzen A."/>
            <person name="Lombard V."/>
            <person name="Magnuson J."/>
            <person name="Maillard F."/>
            <person name="Morin E."/>
            <person name="Murat C."/>
            <person name="Nolan M."/>
            <person name="Ohm R."/>
            <person name="Pangilinan J."/>
            <person name="Pereira M."/>
            <person name="Perotto S."/>
            <person name="Peter M."/>
            <person name="Riley R."/>
            <person name="Sitrit Y."/>
            <person name="Stielow B."/>
            <person name="Szollosi G."/>
            <person name="Zifcakova L."/>
            <person name="Stursova M."/>
            <person name="Spatafora J.W."/>
            <person name="Tedersoo L."/>
            <person name="Vaario L.-M."/>
            <person name="Yamada A."/>
            <person name="Yan M."/>
            <person name="Wang P."/>
            <person name="Xu J."/>
            <person name="Bruns T."/>
            <person name="Baldrian P."/>
            <person name="Vilgalys R."/>
            <person name="Henrissat B."/>
            <person name="Grigoriev I.V."/>
            <person name="Hibbett D."/>
            <person name="Nagy L.G."/>
            <person name="Martin F.M."/>
        </authorList>
    </citation>
    <scope>NUCLEOTIDE SEQUENCE</scope>
    <source>
        <strain evidence="1">P2</strain>
    </source>
</reference>
<keyword evidence="2" id="KW-1185">Reference proteome</keyword>
<comment type="caution">
    <text evidence="1">The sequence shown here is derived from an EMBL/GenBank/DDBJ whole genome shotgun (WGS) entry which is preliminary data.</text>
</comment>
<accession>A0ACB6ZKU2</accession>
<dbReference type="Proteomes" id="UP000886501">
    <property type="component" value="Unassembled WGS sequence"/>
</dbReference>
<protein>
    <submittedName>
        <fullName evidence="1">Uncharacterized protein</fullName>
    </submittedName>
</protein>
<gene>
    <name evidence="1" type="ORF">BDM02DRAFT_1691658</name>
</gene>
<evidence type="ECO:0000313" key="1">
    <source>
        <dbReference type="EMBL" id="KAF9650025.1"/>
    </source>
</evidence>
<name>A0ACB6ZKU2_THEGA</name>
<evidence type="ECO:0000313" key="2">
    <source>
        <dbReference type="Proteomes" id="UP000886501"/>
    </source>
</evidence>
<organism evidence="1 2">
    <name type="scientific">Thelephora ganbajun</name>
    <name type="common">Ganba fungus</name>
    <dbReference type="NCBI Taxonomy" id="370292"/>
    <lineage>
        <taxon>Eukaryota</taxon>
        <taxon>Fungi</taxon>
        <taxon>Dikarya</taxon>
        <taxon>Basidiomycota</taxon>
        <taxon>Agaricomycotina</taxon>
        <taxon>Agaricomycetes</taxon>
        <taxon>Thelephorales</taxon>
        <taxon>Thelephoraceae</taxon>
        <taxon>Thelephora</taxon>
    </lineage>
</organism>
<sequence>MPLLRAVIHECHRFLLFYPDPSELIMQPPRAPSPGQKSSKRSGKSSSSQQQGSQKGKDMTRPEELATSPNETEGSRSGFRTRVPVFAYSFPTLPLVLDSSNLIAEQPTAFHAILGITLFLFGNLITHDPNGKSTRNGID</sequence>
<dbReference type="EMBL" id="MU117990">
    <property type="protein sequence ID" value="KAF9650025.1"/>
    <property type="molecule type" value="Genomic_DNA"/>
</dbReference>